<sequence length="334" mass="39120">MMKLLLFASILSCAISLGFGIRATSLVCLKLVPSWSEIDCAPYQARVFADLDEVWAGNYLEAITEWLDNPIPPEWTQEEVMDYCLYRECRVNQAMVDYMNIHGYPPYCMTKSPEEWFNDRYYVRCKVRVNRTIELTAEDFAVYFCFKAFHQQEPAIACPTFDEIIDPNHGRVEEKQKAKEEIKDADPESEQWWVALMREIKDNSRDENEVPTFHYGWIINKDENDYKNMVPLWSPYQGPTVPVRRDFPRIVNAVKNKGGNITLGDIRHFNCFIGTYGALRCEEFGALTFDPKETIVLKPTLKYVVMAMTQHQDKVEKLEYAIWKEAKILKFYQF</sequence>
<reference evidence="2" key="1">
    <citation type="journal article" date="2019" name="Sci. Rep.">
        <title>Luciferase gene of a Caribbean fireworm (Syllidae) from Puerto Rico.</title>
        <authorList>
            <person name="Mitani Y."/>
            <person name="Yasuno R."/>
            <person name="Futahashi R."/>
            <person name="Oakley T.H."/>
            <person name="Ohmiya Y."/>
        </authorList>
    </citation>
    <scope>NUCLEOTIDE SEQUENCE</scope>
</reference>
<organism evidence="2">
    <name type="scientific">Odontosyllis octodentata</name>
    <dbReference type="NCBI Taxonomy" id="2336528"/>
    <lineage>
        <taxon>Eukaryota</taxon>
        <taxon>Metazoa</taxon>
        <taxon>Spiralia</taxon>
        <taxon>Lophotrochozoa</taxon>
        <taxon>Annelida</taxon>
        <taxon>Polychaeta</taxon>
        <taxon>Errantia</taxon>
        <taxon>Phyllodocida</taxon>
        <taxon>Syllidae</taxon>
        <taxon>Odontosyllis</taxon>
    </lineage>
</organism>
<feature type="chain" id="PRO_5023062819" evidence="1">
    <location>
        <begin position="21"/>
        <end position="334"/>
    </location>
</feature>
<dbReference type="EMBL" id="LC424931">
    <property type="protein sequence ID" value="BBG43632.1"/>
    <property type="molecule type" value="mRNA"/>
</dbReference>
<protein>
    <submittedName>
        <fullName evidence="2">Luciferase 4</fullName>
    </submittedName>
</protein>
<keyword evidence="1" id="KW-0732">Signal</keyword>
<dbReference type="AlphaFoldDB" id="A0A5A4PWA0"/>
<proteinExistence type="evidence at transcript level"/>
<evidence type="ECO:0000256" key="1">
    <source>
        <dbReference type="SAM" id="SignalP"/>
    </source>
</evidence>
<name>A0A5A4PWA0_9ANNE</name>
<feature type="signal peptide" evidence="1">
    <location>
        <begin position="1"/>
        <end position="20"/>
    </location>
</feature>
<evidence type="ECO:0000313" key="2">
    <source>
        <dbReference type="EMBL" id="BBG43632.1"/>
    </source>
</evidence>
<accession>A0A5A4PWA0</accession>
<gene>
    <name evidence="2" type="primary">Luc4</name>
</gene>